<dbReference type="SUPFAM" id="SSF51197">
    <property type="entry name" value="Clavaminate synthase-like"/>
    <property type="match status" value="1"/>
</dbReference>
<dbReference type="InterPro" id="IPR008775">
    <property type="entry name" value="Phytyl_CoA_dOase-like"/>
</dbReference>
<protein>
    <recommendedName>
        <fullName evidence="4">Phytanoyl-CoA dioxygenase</fullName>
    </recommendedName>
</protein>
<dbReference type="PANTHER" id="PTHR20883">
    <property type="entry name" value="PHYTANOYL-COA DIOXYGENASE DOMAIN CONTAINING 1"/>
    <property type="match status" value="1"/>
</dbReference>
<evidence type="ECO:0000313" key="3">
    <source>
        <dbReference type="Proteomes" id="UP000649617"/>
    </source>
</evidence>
<proteinExistence type="predicted"/>
<gene>
    <name evidence="2" type="ORF">SPIL2461_LOCUS7399</name>
</gene>
<dbReference type="Proteomes" id="UP000649617">
    <property type="component" value="Unassembled WGS sequence"/>
</dbReference>
<accession>A0A812NNE5</accession>
<comment type="cofactor">
    <cofactor evidence="1">
        <name>Fe cation</name>
        <dbReference type="ChEBI" id="CHEBI:24875"/>
    </cofactor>
</comment>
<evidence type="ECO:0008006" key="4">
    <source>
        <dbReference type="Google" id="ProtNLM"/>
    </source>
</evidence>
<dbReference type="Gene3D" id="2.60.120.620">
    <property type="entry name" value="q2cbj1_9rhob like domain"/>
    <property type="match status" value="1"/>
</dbReference>
<sequence length="358" mass="40182">MALSFGALMPLSHVLRGSARGNEPVMFRSHLHTVALRPESRRQSWCSTCLLAMSTAAAVRQTRQCELRVREEDRRKCSAEVMLDFERKGFLRMPEILSPEEVSSVRKTVYAVRSSDECVLQGLRHQIRVQFGAEDARACSDVAACRAKLRGLEKRGQISFLQYFNLHRRSKKLREVATSPRLAFWASRLLGVPRVRLYQDSLFEKRPGDGATDWHSDLGLAPFDTNSFLTIWLPLTSISAKGSSLVYAIGSHRDFALPFHGDMDEDLSGRYKLHRTGVIHPGDATVHHGWTLHSSTGVPRAGPLRLAWTLGFVADGARLLRKGELWDCEDAVSYEDWARELGPGARVDHPMVPLLPEA</sequence>
<dbReference type="AlphaFoldDB" id="A0A812NNE5"/>
<organism evidence="2 3">
    <name type="scientific">Symbiodinium pilosum</name>
    <name type="common">Dinoflagellate</name>
    <dbReference type="NCBI Taxonomy" id="2952"/>
    <lineage>
        <taxon>Eukaryota</taxon>
        <taxon>Sar</taxon>
        <taxon>Alveolata</taxon>
        <taxon>Dinophyceae</taxon>
        <taxon>Suessiales</taxon>
        <taxon>Symbiodiniaceae</taxon>
        <taxon>Symbiodinium</taxon>
    </lineage>
</organism>
<dbReference type="Pfam" id="PF05721">
    <property type="entry name" value="PhyH"/>
    <property type="match status" value="1"/>
</dbReference>
<keyword evidence="3" id="KW-1185">Reference proteome</keyword>
<name>A0A812NNE5_SYMPI</name>
<dbReference type="EMBL" id="CAJNIZ010011536">
    <property type="protein sequence ID" value="CAE7320717.1"/>
    <property type="molecule type" value="Genomic_DNA"/>
</dbReference>
<dbReference type="OrthoDB" id="445007at2759"/>
<evidence type="ECO:0000313" key="2">
    <source>
        <dbReference type="EMBL" id="CAE7320717.1"/>
    </source>
</evidence>
<evidence type="ECO:0000256" key="1">
    <source>
        <dbReference type="ARBA" id="ARBA00001962"/>
    </source>
</evidence>
<comment type="caution">
    <text evidence="2">The sequence shown here is derived from an EMBL/GenBank/DDBJ whole genome shotgun (WGS) entry which is preliminary data.</text>
</comment>
<reference evidence="2" key="1">
    <citation type="submission" date="2021-02" db="EMBL/GenBank/DDBJ databases">
        <authorList>
            <person name="Dougan E. K."/>
            <person name="Rhodes N."/>
            <person name="Thang M."/>
            <person name="Chan C."/>
        </authorList>
    </citation>
    <scope>NUCLEOTIDE SEQUENCE</scope>
</reference>
<dbReference type="PANTHER" id="PTHR20883:SF49">
    <property type="entry name" value="PHYTANOYL-COA DIOXYGENASE"/>
    <property type="match status" value="1"/>
</dbReference>